<dbReference type="InterPro" id="IPR019034">
    <property type="entry name" value="UPF0390"/>
</dbReference>
<dbReference type="PANTHER" id="PTHR16967:SF1">
    <property type="entry name" value="LEYDIG CELL TUMOR 10 KDA PROTEIN HOMOLOG"/>
    <property type="match status" value="1"/>
</dbReference>
<sequence>MAQGKLKIKSKLPPNVKNKKHVQKGKAVTQRANCPIKPKKQKQQETHKLKQIVTKSVNKSVEEEMRSRAYEGQRQLSKAQEAVATYHKEMSSSKT</sequence>
<organism evidence="3 4">
    <name type="scientific">Pyrocoelia pectoralis</name>
    <dbReference type="NCBI Taxonomy" id="417401"/>
    <lineage>
        <taxon>Eukaryota</taxon>
        <taxon>Metazoa</taxon>
        <taxon>Ecdysozoa</taxon>
        <taxon>Arthropoda</taxon>
        <taxon>Hexapoda</taxon>
        <taxon>Insecta</taxon>
        <taxon>Pterygota</taxon>
        <taxon>Neoptera</taxon>
        <taxon>Endopterygota</taxon>
        <taxon>Coleoptera</taxon>
        <taxon>Polyphaga</taxon>
        <taxon>Elateriformia</taxon>
        <taxon>Elateroidea</taxon>
        <taxon>Lampyridae</taxon>
        <taxon>Lampyrinae</taxon>
        <taxon>Pyrocoelia</taxon>
    </lineage>
</organism>
<dbReference type="AlphaFoldDB" id="A0AAN7Z8R4"/>
<accession>A0AAN7Z8R4</accession>
<protein>
    <submittedName>
        <fullName evidence="3">Uncharacterized protein</fullName>
    </submittedName>
</protein>
<evidence type="ECO:0000256" key="2">
    <source>
        <dbReference type="SAM" id="MobiDB-lite"/>
    </source>
</evidence>
<gene>
    <name evidence="3" type="ORF">RI129_010566</name>
</gene>
<feature type="region of interest" description="Disordered" evidence="2">
    <location>
        <begin position="68"/>
        <end position="95"/>
    </location>
</feature>
<dbReference type="PANTHER" id="PTHR16967">
    <property type="entry name" value="LEYDIG CELL TUMOR 10 KDA PROTEIN HOMOLOG"/>
    <property type="match status" value="1"/>
</dbReference>
<reference evidence="3 4" key="1">
    <citation type="journal article" date="2024" name="Insects">
        <title>An Improved Chromosome-Level Genome Assembly of the Firefly Pyrocoelia pectoralis.</title>
        <authorList>
            <person name="Fu X."/>
            <person name="Meyer-Rochow V.B."/>
            <person name="Ballantyne L."/>
            <person name="Zhu X."/>
        </authorList>
    </citation>
    <scope>NUCLEOTIDE SEQUENCE [LARGE SCALE GENOMIC DNA]</scope>
    <source>
        <strain evidence="3">XCY_ONT2</strain>
    </source>
</reference>
<proteinExistence type="inferred from homology"/>
<evidence type="ECO:0000256" key="1">
    <source>
        <dbReference type="ARBA" id="ARBA00006802"/>
    </source>
</evidence>
<dbReference type="Proteomes" id="UP001329430">
    <property type="component" value="Chromosome 8"/>
</dbReference>
<feature type="compositionally biased region" description="Basic and acidic residues" evidence="2">
    <location>
        <begin position="86"/>
        <end position="95"/>
    </location>
</feature>
<comment type="caution">
    <text evidence="3">The sequence shown here is derived from an EMBL/GenBank/DDBJ whole genome shotgun (WGS) entry which is preliminary data.</text>
</comment>
<dbReference type="Pfam" id="PF09495">
    <property type="entry name" value="DUF2462"/>
    <property type="match status" value="1"/>
</dbReference>
<name>A0AAN7Z8R4_9COLE</name>
<dbReference type="EMBL" id="JAVRBK010000008">
    <property type="protein sequence ID" value="KAK5639755.1"/>
    <property type="molecule type" value="Genomic_DNA"/>
</dbReference>
<comment type="similarity">
    <text evidence="1">Belongs to the UPF0390 family.</text>
</comment>
<evidence type="ECO:0000313" key="4">
    <source>
        <dbReference type="Proteomes" id="UP001329430"/>
    </source>
</evidence>
<keyword evidence="4" id="KW-1185">Reference proteome</keyword>
<evidence type="ECO:0000313" key="3">
    <source>
        <dbReference type="EMBL" id="KAK5639755.1"/>
    </source>
</evidence>